<keyword evidence="5 10" id="KW-0547">Nucleotide-binding</keyword>
<dbReference type="PIRSF" id="PIRSF010376">
    <property type="entry name" value="IspE"/>
    <property type="match status" value="1"/>
</dbReference>
<feature type="binding site" evidence="10">
    <location>
        <begin position="99"/>
        <end position="109"/>
    </location>
    <ligand>
        <name>ATP</name>
        <dbReference type="ChEBI" id="CHEBI:30616"/>
    </ligand>
</feature>
<comment type="catalytic activity">
    <reaction evidence="10">
        <text>4-CDP-2-C-methyl-D-erythritol + ATP = 4-CDP-2-C-methyl-D-erythritol 2-phosphate + ADP + H(+)</text>
        <dbReference type="Rhea" id="RHEA:18437"/>
        <dbReference type="ChEBI" id="CHEBI:15378"/>
        <dbReference type="ChEBI" id="CHEBI:30616"/>
        <dbReference type="ChEBI" id="CHEBI:57823"/>
        <dbReference type="ChEBI" id="CHEBI:57919"/>
        <dbReference type="ChEBI" id="CHEBI:456216"/>
        <dbReference type="EC" id="2.7.1.148"/>
    </reaction>
</comment>
<sequence>MSAAGLITERAPAKLNLALHVRRRREDGMHDLETLFAFCADGDEIVAAEAPVMSLEIEGPFAEGLAADDSNLVLRAARLLADHHAPGRAARLRLVKRLPVASGIGGGSGDAAATLRALSRLWSLDLGPEELAGLAAPLGADIPACVHSRPLWGEGAGEVLRPADLGGLAGAPLLLVNPGVAVATGPVFQKWDGEDRGSLPVQAEACLIEGRNDLEPAARTLEPVIGEVIQQLDRTAPSFPARMSGSGATCFALYATEVERDAAARALAANFPSWWVFCSKLT</sequence>
<dbReference type="Gene3D" id="3.30.230.10">
    <property type="match status" value="1"/>
</dbReference>
<feature type="domain" description="GHMP kinase C-terminal" evidence="12">
    <location>
        <begin position="207"/>
        <end position="272"/>
    </location>
</feature>
<dbReference type="RefSeq" id="WP_088713128.1">
    <property type="nucleotide sequence ID" value="NZ_NFZT01000001.1"/>
</dbReference>
<dbReference type="InterPro" id="IPR014721">
    <property type="entry name" value="Ribsml_uS5_D2-typ_fold_subgr"/>
</dbReference>
<evidence type="ECO:0000256" key="9">
    <source>
        <dbReference type="ARBA" id="ARBA00032554"/>
    </source>
</evidence>
<evidence type="ECO:0000313" key="14">
    <source>
        <dbReference type="Proteomes" id="UP000198462"/>
    </source>
</evidence>
<evidence type="ECO:0000256" key="5">
    <source>
        <dbReference type="ARBA" id="ARBA00022741"/>
    </source>
</evidence>
<organism evidence="13 14">
    <name type="scientific">Pacificimonas flava</name>
    <dbReference type="NCBI Taxonomy" id="1234595"/>
    <lineage>
        <taxon>Bacteria</taxon>
        <taxon>Pseudomonadati</taxon>
        <taxon>Pseudomonadota</taxon>
        <taxon>Alphaproteobacteria</taxon>
        <taxon>Sphingomonadales</taxon>
        <taxon>Sphingosinicellaceae</taxon>
        <taxon>Pacificimonas</taxon>
    </lineage>
</organism>
<dbReference type="NCBIfam" id="TIGR00154">
    <property type="entry name" value="ispE"/>
    <property type="match status" value="1"/>
</dbReference>
<dbReference type="Proteomes" id="UP000198462">
    <property type="component" value="Unassembled WGS sequence"/>
</dbReference>
<feature type="domain" description="GHMP kinase N-terminal" evidence="11">
    <location>
        <begin position="71"/>
        <end position="148"/>
    </location>
</feature>
<evidence type="ECO:0000313" key="13">
    <source>
        <dbReference type="EMBL" id="OWV34428.1"/>
    </source>
</evidence>
<dbReference type="HAMAP" id="MF_00061">
    <property type="entry name" value="IspE"/>
    <property type="match status" value="1"/>
</dbReference>
<dbReference type="Pfam" id="PF00288">
    <property type="entry name" value="GHMP_kinases_N"/>
    <property type="match status" value="1"/>
</dbReference>
<evidence type="ECO:0000256" key="7">
    <source>
        <dbReference type="ARBA" id="ARBA00022840"/>
    </source>
</evidence>
<comment type="similarity">
    <text evidence="1 10">Belongs to the GHMP kinase family. IspE subfamily.</text>
</comment>
<dbReference type="Pfam" id="PF08544">
    <property type="entry name" value="GHMP_kinases_C"/>
    <property type="match status" value="1"/>
</dbReference>
<comment type="pathway">
    <text evidence="10">Isoprenoid biosynthesis; isopentenyl diphosphate biosynthesis via DXP pathway; isopentenyl diphosphate from 1-deoxy-D-xylulose 5-phosphate: step 3/6.</text>
</comment>
<comment type="function">
    <text evidence="10">Catalyzes the phosphorylation of the position 2 hydroxy group of 4-diphosphocytidyl-2C-methyl-D-erythritol.</text>
</comment>
<feature type="active site" evidence="10">
    <location>
        <position position="141"/>
    </location>
</feature>
<dbReference type="InterPro" id="IPR036554">
    <property type="entry name" value="GHMP_kinase_C_sf"/>
</dbReference>
<keyword evidence="14" id="KW-1185">Reference proteome</keyword>
<evidence type="ECO:0000256" key="8">
    <source>
        <dbReference type="ARBA" id="ARBA00023229"/>
    </source>
</evidence>
<dbReference type="InterPro" id="IPR006204">
    <property type="entry name" value="GHMP_kinase_N_dom"/>
</dbReference>
<dbReference type="GO" id="GO:0005524">
    <property type="term" value="F:ATP binding"/>
    <property type="evidence" value="ECO:0007669"/>
    <property type="project" value="UniProtKB-UniRule"/>
</dbReference>
<dbReference type="GO" id="GO:0016114">
    <property type="term" value="P:terpenoid biosynthetic process"/>
    <property type="evidence" value="ECO:0007669"/>
    <property type="project" value="UniProtKB-UniRule"/>
</dbReference>
<keyword evidence="6 10" id="KW-0418">Kinase</keyword>
<evidence type="ECO:0000256" key="3">
    <source>
        <dbReference type="ARBA" id="ARBA00017473"/>
    </source>
</evidence>
<dbReference type="PANTHER" id="PTHR43527">
    <property type="entry name" value="4-DIPHOSPHOCYTIDYL-2-C-METHYL-D-ERYTHRITOL KINASE, CHLOROPLASTIC"/>
    <property type="match status" value="1"/>
</dbReference>
<dbReference type="SUPFAM" id="SSF55060">
    <property type="entry name" value="GHMP Kinase, C-terminal domain"/>
    <property type="match status" value="1"/>
</dbReference>
<dbReference type="PANTHER" id="PTHR43527:SF2">
    <property type="entry name" value="4-DIPHOSPHOCYTIDYL-2-C-METHYL-D-ERYTHRITOL KINASE, CHLOROPLASTIC"/>
    <property type="match status" value="1"/>
</dbReference>
<dbReference type="EC" id="2.7.1.148" evidence="2 10"/>
<dbReference type="EMBL" id="NFZT01000001">
    <property type="protein sequence ID" value="OWV34428.1"/>
    <property type="molecule type" value="Genomic_DNA"/>
</dbReference>
<evidence type="ECO:0000256" key="4">
    <source>
        <dbReference type="ARBA" id="ARBA00022679"/>
    </source>
</evidence>
<comment type="caution">
    <text evidence="13">The sequence shown here is derived from an EMBL/GenBank/DDBJ whole genome shotgun (WGS) entry which is preliminary data.</text>
</comment>
<evidence type="ECO:0000259" key="11">
    <source>
        <dbReference type="Pfam" id="PF00288"/>
    </source>
</evidence>
<dbReference type="NCBIfam" id="NF011202">
    <property type="entry name" value="PRK14608.1"/>
    <property type="match status" value="1"/>
</dbReference>
<evidence type="ECO:0000256" key="1">
    <source>
        <dbReference type="ARBA" id="ARBA00009684"/>
    </source>
</evidence>
<evidence type="ECO:0000256" key="2">
    <source>
        <dbReference type="ARBA" id="ARBA00012052"/>
    </source>
</evidence>
<dbReference type="AlphaFoldDB" id="A0A219B9H9"/>
<dbReference type="InterPro" id="IPR020568">
    <property type="entry name" value="Ribosomal_Su5_D2-typ_SF"/>
</dbReference>
<dbReference type="GO" id="GO:0050515">
    <property type="term" value="F:4-(cytidine 5'-diphospho)-2-C-methyl-D-erythritol kinase activity"/>
    <property type="evidence" value="ECO:0007669"/>
    <property type="project" value="UniProtKB-UniRule"/>
</dbReference>
<keyword evidence="4 10" id="KW-0808">Transferase</keyword>
<protein>
    <recommendedName>
        <fullName evidence="3 10">4-diphosphocytidyl-2-C-methyl-D-erythritol kinase</fullName>
        <shortName evidence="10">CMK</shortName>
        <ecNumber evidence="2 10">2.7.1.148</ecNumber>
    </recommendedName>
    <alternativeName>
        <fullName evidence="9 10">4-(cytidine-5'-diphospho)-2-C-methyl-D-erythritol kinase</fullName>
    </alternativeName>
</protein>
<accession>A0A219B9H9</accession>
<dbReference type="SUPFAM" id="SSF54211">
    <property type="entry name" value="Ribosomal protein S5 domain 2-like"/>
    <property type="match status" value="1"/>
</dbReference>
<dbReference type="InterPro" id="IPR004424">
    <property type="entry name" value="IspE"/>
</dbReference>
<keyword evidence="8 10" id="KW-0414">Isoprene biosynthesis</keyword>
<feature type="active site" evidence="10">
    <location>
        <position position="14"/>
    </location>
</feature>
<dbReference type="GO" id="GO:0019288">
    <property type="term" value="P:isopentenyl diphosphate biosynthetic process, methylerythritol 4-phosphate pathway"/>
    <property type="evidence" value="ECO:0007669"/>
    <property type="project" value="UniProtKB-UniRule"/>
</dbReference>
<dbReference type="InterPro" id="IPR013750">
    <property type="entry name" value="GHMP_kinase_C_dom"/>
</dbReference>
<name>A0A219B9H9_9SPHN</name>
<dbReference type="OrthoDB" id="9809438at2"/>
<evidence type="ECO:0000256" key="10">
    <source>
        <dbReference type="HAMAP-Rule" id="MF_00061"/>
    </source>
</evidence>
<dbReference type="UniPathway" id="UPA00056">
    <property type="reaction ID" value="UER00094"/>
</dbReference>
<proteinExistence type="inferred from homology"/>
<keyword evidence="7 10" id="KW-0067">ATP-binding</keyword>
<evidence type="ECO:0000259" key="12">
    <source>
        <dbReference type="Pfam" id="PF08544"/>
    </source>
</evidence>
<reference evidence="14" key="1">
    <citation type="submission" date="2017-05" db="EMBL/GenBank/DDBJ databases">
        <authorList>
            <person name="Lin X."/>
        </authorList>
    </citation>
    <scope>NUCLEOTIDE SEQUENCE [LARGE SCALE GENOMIC DNA]</scope>
    <source>
        <strain evidence="14">JLT2012</strain>
    </source>
</reference>
<gene>
    <name evidence="10" type="primary">ispE</name>
    <name evidence="13" type="ORF">B5C34_13815</name>
</gene>
<evidence type="ECO:0000256" key="6">
    <source>
        <dbReference type="ARBA" id="ARBA00022777"/>
    </source>
</evidence>
<dbReference type="Gene3D" id="3.30.70.890">
    <property type="entry name" value="GHMP kinase, C-terminal domain"/>
    <property type="match status" value="1"/>
</dbReference>